<dbReference type="Proteomes" id="UP000005850">
    <property type="component" value="Chromosome"/>
</dbReference>
<evidence type="ECO:0000256" key="3">
    <source>
        <dbReference type="ARBA" id="ARBA00023004"/>
    </source>
</evidence>
<keyword evidence="4" id="KW-0411">Iron-sulfur</keyword>
<dbReference type="KEGG" id="blr:BRLA_c014150"/>
<dbReference type="PANTHER" id="PTHR46491:SF3">
    <property type="entry name" value="CDGSH IRON-SULFUR DOMAIN-CONTAINING PROTEIN 3, MITOCHONDRIAL"/>
    <property type="match status" value="1"/>
</dbReference>
<name>A0A075R1N5_BRELA</name>
<evidence type="ECO:0000259" key="5">
    <source>
        <dbReference type="SMART" id="SM00704"/>
    </source>
</evidence>
<dbReference type="SMART" id="SM00704">
    <property type="entry name" value="ZnF_CDGSH"/>
    <property type="match status" value="2"/>
</dbReference>
<sequence>MALYDKKGPIVVKEEPGVTFYCMCGLTEDAPYCDGSHNGQGTGKTPYIVRFKEAKTVRICGCGKSEKLPYCDGAHGQDEK</sequence>
<dbReference type="AlphaFoldDB" id="A0A075R1N5"/>
<dbReference type="Gene3D" id="3.40.5.90">
    <property type="entry name" value="CDGSH iron-sulfur domain, mitoNEET-type"/>
    <property type="match status" value="2"/>
</dbReference>
<dbReference type="eggNOG" id="COG3369">
    <property type="taxonomic scope" value="Bacteria"/>
</dbReference>
<dbReference type="InterPro" id="IPR018967">
    <property type="entry name" value="FeS-contain_CDGSH-typ"/>
</dbReference>
<evidence type="ECO:0000256" key="1">
    <source>
        <dbReference type="ARBA" id="ARBA00022714"/>
    </source>
</evidence>
<dbReference type="Pfam" id="PF09360">
    <property type="entry name" value="zf-CDGSH"/>
    <property type="match status" value="2"/>
</dbReference>
<evidence type="ECO:0000256" key="4">
    <source>
        <dbReference type="ARBA" id="ARBA00023014"/>
    </source>
</evidence>
<dbReference type="EMBL" id="CP007806">
    <property type="protein sequence ID" value="AIG25754.1"/>
    <property type="molecule type" value="Genomic_DNA"/>
</dbReference>
<dbReference type="InterPro" id="IPR052950">
    <property type="entry name" value="CISD"/>
</dbReference>
<dbReference type="GO" id="GO:0005737">
    <property type="term" value="C:cytoplasm"/>
    <property type="evidence" value="ECO:0007669"/>
    <property type="project" value="UniProtKB-ARBA"/>
</dbReference>
<evidence type="ECO:0000313" key="6">
    <source>
        <dbReference type="EMBL" id="AIG25754.1"/>
    </source>
</evidence>
<feature type="domain" description="Iron-binding zinc finger CDGSH type" evidence="5">
    <location>
        <begin position="7"/>
        <end position="43"/>
    </location>
</feature>
<proteinExistence type="predicted"/>
<dbReference type="RefSeq" id="WP_003338195.1">
    <property type="nucleotide sequence ID" value="NZ_CP007806.1"/>
</dbReference>
<keyword evidence="7" id="KW-1185">Reference proteome</keyword>
<organism evidence="6 7">
    <name type="scientific">Brevibacillus laterosporus LMG 15441</name>
    <dbReference type="NCBI Taxonomy" id="1042163"/>
    <lineage>
        <taxon>Bacteria</taxon>
        <taxon>Bacillati</taxon>
        <taxon>Bacillota</taxon>
        <taxon>Bacilli</taxon>
        <taxon>Bacillales</taxon>
        <taxon>Paenibacillaceae</taxon>
        <taxon>Brevibacillus</taxon>
    </lineage>
</organism>
<gene>
    <name evidence="6" type="ORF">BRLA_c014150</name>
</gene>
<reference evidence="6 7" key="1">
    <citation type="journal article" date="2011" name="J. Bacteriol.">
        <title>Genome sequence of Brevibacillus laterosporus LMG 15441, a pathogen of invertebrates.</title>
        <authorList>
            <person name="Djukic M."/>
            <person name="Poehlein A."/>
            <person name="Thurmer A."/>
            <person name="Daniel R."/>
        </authorList>
    </citation>
    <scope>NUCLEOTIDE SEQUENCE [LARGE SCALE GENOMIC DNA]</scope>
    <source>
        <strain evidence="6 7">LMG 15441</strain>
    </source>
</reference>
<keyword evidence="2" id="KW-0479">Metal-binding</keyword>
<dbReference type="GO" id="GO:0046872">
    <property type="term" value="F:metal ion binding"/>
    <property type="evidence" value="ECO:0007669"/>
    <property type="project" value="UniProtKB-KW"/>
</dbReference>
<protein>
    <recommendedName>
        <fullName evidence="5">Iron-binding zinc finger CDGSH type domain-containing protein</fullName>
    </recommendedName>
</protein>
<keyword evidence="1" id="KW-0001">2Fe-2S</keyword>
<accession>A0A075R1N5</accession>
<evidence type="ECO:0000256" key="2">
    <source>
        <dbReference type="ARBA" id="ARBA00022723"/>
    </source>
</evidence>
<dbReference type="InterPro" id="IPR042216">
    <property type="entry name" value="MitoNEET_CISD"/>
</dbReference>
<feature type="domain" description="Iron-binding zinc finger CDGSH type" evidence="5">
    <location>
        <begin position="44"/>
        <end position="80"/>
    </location>
</feature>
<dbReference type="PANTHER" id="PTHR46491">
    <property type="entry name" value="CDGSH IRON SULFUR DOMAIN PROTEIN HOMOLOG"/>
    <property type="match status" value="1"/>
</dbReference>
<dbReference type="HOGENOM" id="CLU_145019_2_1_9"/>
<keyword evidence="3" id="KW-0408">Iron</keyword>
<evidence type="ECO:0000313" key="7">
    <source>
        <dbReference type="Proteomes" id="UP000005850"/>
    </source>
</evidence>
<dbReference type="GO" id="GO:0051537">
    <property type="term" value="F:2 iron, 2 sulfur cluster binding"/>
    <property type="evidence" value="ECO:0007669"/>
    <property type="project" value="UniProtKB-KW"/>
</dbReference>